<dbReference type="Gene3D" id="3.30.760.10">
    <property type="entry name" value="RNA Cap, Translation Initiation Factor Eif4e"/>
    <property type="match status" value="1"/>
</dbReference>
<keyword evidence="4" id="KW-1185">Reference proteome</keyword>
<dbReference type="InterPro" id="IPR015034">
    <property type="entry name" value="Bles03"/>
</dbReference>
<protein>
    <submittedName>
        <fullName evidence="3">Uncharacterized protein</fullName>
    </submittedName>
</protein>
<comment type="similarity">
    <text evidence="1">Belongs to the UPF0696 family.</text>
</comment>
<evidence type="ECO:0000313" key="3">
    <source>
        <dbReference type="EMBL" id="KAJ4375851.1"/>
    </source>
</evidence>
<evidence type="ECO:0000313" key="4">
    <source>
        <dbReference type="Proteomes" id="UP001140560"/>
    </source>
</evidence>
<organism evidence="3 4">
    <name type="scientific">Neocucurbitaria cava</name>
    <dbReference type="NCBI Taxonomy" id="798079"/>
    <lineage>
        <taxon>Eukaryota</taxon>
        <taxon>Fungi</taxon>
        <taxon>Dikarya</taxon>
        <taxon>Ascomycota</taxon>
        <taxon>Pezizomycotina</taxon>
        <taxon>Dothideomycetes</taxon>
        <taxon>Pleosporomycetidae</taxon>
        <taxon>Pleosporales</taxon>
        <taxon>Pleosporineae</taxon>
        <taxon>Cucurbitariaceae</taxon>
        <taxon>Neocucurbitaria</taxon>
    </lineage>
</organism>
<reference evidence="3" key="1">
    <citation type="submission" date="2022-10" db="EMBL/GenBank/DDBJ databases">
        <title>Tapping the CABI collections for fungal endophytes: first genome assemblies for Collariella, Neodidymelliopsis, Ascochyta clinopodiicola, Didymella pomorum, Didymosphaeria variabile, Neocosmospora piperis and Neocucurbitaria cava.</title>
        <authorList>
            <person name="Hill R."/>
        </authorList>
    </citation>
    <scope>NUCLEOTIDE SEQUENCE</scope>
    <source>
        <strain evidence="3">IMI 356814</strain>
    </source>
</reference>
<dbReference type="Pfam" id="PF08939">
    <property type="entry name" value="Bles03"/>
    <property type="match status" value="1"/>
</dbReference>
<comment type="caution">
    <text evidence="3">The sequence shown here is derived from an EMBL/GenBank/DDBJ whole genome shotgun (WGS) entry which is preliminary data.</text>
</comment>
<dbReference type="PANTHER" id="PTHR31977:SF1">
    <property type="entry name" value="UPF0696 PROTEIN C11ORF68"/>
    <property type="match status" value="1"/>
</dbReference>
<accession>A0A9W8YEB2</accession>
<sequence>MAEGEMVSGDGWVSDESSFYGDDDEQEHQLNLCDNFNPKSCWSTDHKDLNAVLRAAKAQQPSMVLSKETISFARQSSSGGLSTTADKLSAFSTLDRKTMEQERLLRLGKRERDTTPEPQTKVELVNPRQGHFDSWQLGESVDDFVNRLHPLSTSALTCPWIWVENPHRKPGAICASPQVEHFTNLGLDLLEHSLQTRQEMQGKGSRGAKGTLTKLLDIESKALQQCIADLAAEDQVLSGKVSCS</sequence>
<dbReference type="AlphaFoldDB" id="A0A9W8YEB2"/>
<evidence type="ECO:0000256" key="1">
    <source>
        <dbReference type="ARBA" id="ARBA00010568"/>
    </source>
</evidence>
<feature type="region of interest" description="Disordered" evidence="2">
    <location>
        <begin position="1"/>
        <end position="27"/>
    </location>
</feature>
<dbReference type="OrthoDB" id="10067381at2759"/>
<dbReference type="Proteomes" id="UP001140560">
    <property type="component" value="Unassembled WGS sequence"/>
</dbReference>
<dbReference type="EMBL" id="JAPEUY010000002">
    <property type="protein sequence ID" value="KAJ4375851.1"/>
    <property type="molecule type" value="Genomic_DNA"/>
</dbReference>
<proteinExistence type="inferred from homology"/>
<evidence type="ECO:0000256" key="2">
    <source>
        <dbReference type="SAM" id="MobiDB-lite"/>
    </source>
</evidence>
<name>A0A9W8YEB2_9PLEO</name>
<gene>
    <name evidence="3" type="ORF">N0V83_001129</name>
</gene>
<dbReference type="InterPro" id="IPR023398">
    <property type="entry name" value="TIF_eIF4e-like"/>
</dbReference>
<dbReference type="PANTHER" id="PTHR31977">
    <property type="entry name" value="UPF0696 PROTEIN C11ORF68"/>
    <property type="match status" value="1"/>
</dbReference>